<evidence type="ECO:0008006" key="3">
    <source>
        <dbReference type="Google" id="ProtNLM"/>
    </source>
</evidence>
<accession>A0ABD5NJ58</accession>
<evidence type="ECO:0000313" key="1">
    <source>
        <dbReference type="EMBL" id="MFC3956987.1"/>
    </source>
</evidence>
<gene>
    <name evidence="1" type="ORF">ACFOUR_01185</name>
</gene>
<reference evidence="1 2" key="1">
    <citation type="journal article" date="2019" name="Int. J. Syst. Evol. Microbiol.">
        <title>The Global Catalogue of Microorganisms (GCM) 10K type strain sequencing project: providing services to taxonomists for standard genome sequencing and annotation.</title>
        <authorList>
            <consortium name="The Broad Institute Genomics Platform"/>
            <consortium name="The Broad Institute Genome Sequencing Center for Infectious Disease"/>
            <person name="Wu L."/>
            <person name="Ma J."/>
        </authorList>
    </citation>
    <scope>NUCLEOTIDE SEQUENCE [LARGE SCALE GENOMIC DNA]</scope>
    <source>
        <strain evidence="1 2">IBRC-M 10256</strain>
    </source>
</reference>
<name>A0ABD5NJ58_9EURY</name>
<dbReference type="RefSeq" id="WP_256532080.1">
    <property type="nucleotide sequence ID" value="NZ_CP101824.1"/>
</dbReference>
<proteinExistence type="predicted"/>
<protein>
    <recommendedName>
        <fullName evidence="3">Geranylgeranyl pyrophosphate synthase</fullName>
    </recommendedName>
</protein>
<comment type="caution">
    <text evidence="1">The sequence shown here is derived from an EMBL/GenBank/DDBJ whole genome shotgun (WGS) entry which is preliminary data.</text>
</comment>
<keyword evidence="2" id="KW-1185">Reference proteome</keyword>
<dbReference type="AlphaFoldDB" id="A0ABD5NJ58"/>
<organism evidence="1 2">
    <name type="scientific">Halovivax cerinus</name>
    <dbReference type="NCBI Taxonomy" id="1487865"/>
    <lineage>
        <taxon>Archaea</taxon>
        <taxon>Methanobacteriati</taxon>
        <taxon>Methanobacteriota</taxon>
        <taxon>Stenosarchaea group</taxon>
        <taxon>Halobacteria</taxon>
        <taxon>Halobacteriales</taxon>
        <taxon>Natrialbaceae</taxon>
        <taxon>Halovivax</taxon>
    </lineage>
</organism>
<dbReference type="EMBL" id="JBHSAQ010000001">
    <property type="protein sequence ID" value="MFC3956987.1"/>
    <property type="molecule type" value="Genomic_DNA"/>
</dbReference>
<dbReference type="Proteomes" id="UP001595846">
    <property type="component" value="Unassembled WGS sequence"/>
</dbReference>
<sequence length="284" mass="32615">MIDRPLDVSQDQEDAFRLHTKTLADKLETLVAEILSEIEDQTLRDQIQYVVFEPNDALTKRRYRRPVGKFQLLIEQLYLSYDDKEDTLDTLLKASILVHEYYDIVDDLIDSDIKQGSELEIVVTIELLVPLIVKYIGKLGPGAATYWSDRTIETVGSFVLELSSEPSESAYRELLERQSTLFGSMTGVCAVSTGREDETVQRASKIGRTYFCYEQLLRDYRQYERDEPSPWNAWNLLGEYEAQTLATEQRKAFQNSIAQIPPARRSLIEPLVATDVETYQASLH</sequence>
<dbReference type="GeneID" id="73904850"/>
<evidence type="ECO:0000313" key="2">
    <source>
        <dbReference type="Proteomes" id="UP001595846"/>
    </source>
</evidence>